<evidence type="ECO:0000313" key="1">
    <source>
        <dbReference type="EMBL" id="KUJ85452.1"/>
    </source>
</evidence>
<dbReference type="InterPro" id="IPR000944">
    <property type="entry name" value="Tscrpt_reg_Rrf2"/>
</dbReference>
<organism evidence="1 2">
    <name type="scientific">Ruegeria marisrubri</name>
    <dbReference type="NCBI Taxonomy" id="1685379"/>
    <lineage>
        <taxon>Bacteria</taxon>
        <taxon>Pseudomonadati</taxon>
        <taxon>Pseudomonadota</taxon>
        <taxon>Alphaproteobacteria</taxon>
        <taxon>Rhodobacterales</taxon>
        <taxon>Roseobacteraceae</taxon>
        <taxon>Ruegeria</taxon>
    </lineage>
</organism>
<dbReference type="PROSITE" id="PS51197">
    <property type="entry name" value="HTH_RRF2_2"/>
    <property type="match status" value="1"/>
</dbReference>
<accession>A0A0X3UCH7</accession>
<dbReference type="Gene3D" id="1.10.10.10">
    <property type="entry name" value="Winged helix-like DNA-binding domain superfamily/Winged helix DNA-binding domain"/>
    <property type="match status" value="1"/>
</dbReference>
<dbReference type="OrthoDB" id="9802344at2"/>
<keyword evidence="2" id="KW-1185">Reference proteome</keyword>
<dbReference type="InterPro" id="IPR036390">
    <property type="entry name" value="WH_DNA-bd_sf"/>
</dbReference>
<dbReference type="Pfam" id="PF02082">
    <property type="entry name" value="Rrf2"/>
    <property type="match status" value="1"/>
</dbReference>
<dbReference type="Proteomes" id="UP000053791">
    <property type="component" value="Unassembled WGS sequence"/>
</dbReference>
<protein>
    <recommendedName>
        <fullName evidence="3">Transcriptional regulator</fullName>
    </recommendedName>
</protein>
<dbReference type="GO" id="GO:0005829">
    <property type="term" value="C:cytosol"/>
    <property type="evidence" value="ECO:0007669"/>
    <property type="project" value="TreeGrafter"/>
</dbReference>
<dbReference type="STRING" id="1685379.AVO45_00155"/>
<dbReference type="PANTHER" id="PTHR33221">
    <property type="entry name" value="WINGED HELIX-TURN-HELIX TRANSCRIPTIONAL REGULATOR, RRF2 FAMILY"/>
    <property type="match status" value="1"/>
</dbReference>
<sequence>MVQQSSRIAIYALIELASNPDRQLSAAEIGEKYRISAHHLAKVLMTLGRAGLVKATRGVGGGYSFIGNAKRLNLLDVISLFEDTSMGCKLADPSTATAEEWALFDISKEIKEISMSTYASITIATMLKQIERRKKAAAAKNKIGAA</sequence>
<evidence type="ECO:0008006" key="3">
    <source>
        <dbReference type="Google" id="ProtNLM"/>
    </source>
</evidence>
<dbReference type="GO" id="GO:0003700">
    <property type="term" value="F:DNA-binding transcription factor activity"/>
    <property type="evidence" value="ECO:0007669"/>
    <property type="project" value="TreeGrafter"/>
</dbReference>
<reference evidence="1 2" key="1">
    <citation type="submission" date="2015-12" db="EMBL/GenBank/DDBJ databases">
        <authorList>
            <person name="Shamseldin A."/>
            <person name="Moawad H."/>
            <person name="Abd El-Rahim W.M."/>
            <person name="Sadowsky M.J."/>
        </authorList>
    </citation>
    <scope>NUCLEOTIDE SEQUENCE [LARGE SCALE GENOMIC DNA]</scope>
    <source>
        <strain evidence="1 2">ZGT118</strain>
    </source>
</reference>
<dbReference type="PROSITE" id="PS01332">
    <property type="entry name" value="HTH_RRF2_1"/>
    <property type="match status" value="1"/>
</dbReference>
<name>A0A0X3UCH7_9RHOB</name>
<dbReference type="InterPro" id="IPR036388">
    <property type="entry name" value="WH-like_DNA-bd_sf"/>
</dbReference>
<dbReference type="EMBL" id="LQBQ01000001">
    <property type="protein sequence ID" value="KUJ85452.1"/>
    <property type="molecule type" value="Genomic_DNA"/>
</dbReference>
<dbReference type="PANTHER" id="PTHR33221:SF15">
    <property type="entry name" value="HTH-TYPE TRANSCRIPTIONAL REGULATOR YWGB-RELATED"/>
    <property type="match status" value="1"/>
</dbReference>
<evidence type="ECO:0000313" key="2">
    <source>
        <dbReference type="Proteomes" id="UP000053791"/>
    </source>
</evidence>
<dbReference type="NCBIfam" id="TIGR00738">
    <property type="entry name" value="rrf2_super"/>
    <property type="match status" value="1"/>
</dbReference>
<dbReference type="AlphaFoldDB" id="A0A0X3UCH7"/>
<gene>
    <name evidence="1" type="ORF">AVO45_00155</name>
</gene>
<dbReference type="SUPFAM" id="SSF46785">
    <property type="entry name" value="Winged helix' DNA-binding domain"/>
    <property type="match status" value="1"/>
</dbReference>
<dbReference type="InterPro" id="IPR030489">
    <property type="entry name" value="TR_Rrf2-type_CS"/>
</dbReference>
<proteinExistence type="predicted"/>
<comment type="caution">
    <text evidence="1">The sequence shown here is derived from an EMBL/GenBank/DDBJ whole genome shotgun (WGS) entry which is preliminary data.</text>
</comment>